<comment type="caution">
    <text evidence="1">The sequence shown here is derived from an EMBL/GenBank/DDBJ whole genome shotgun (WGS) entry which is preliminary data.</text>
</comment>
<accession>A0A1F4S6S6</accession>
<gene>
    <name evidence="1" type="ORF">A2290_07100</name>
</gene>
<evidence type="ECO:0000313" key="1">
    <source>
        <dbReference type="EMBL" id="OGC16138.1"/>
    </source>
</evidence>
<dbReference type="Proteomes" id="UP000177905">
    <property type="component" value="Unassembled WGS sequence"/>
</dbReference>
<proteinExistence type="predicted"/>
<dbReference type="AlphaFoldDB" id="A0A1F4S6S6"/>
<sequence length="273" mass="30458">MTVTTSVKGKVRNIAAWAQTGLSTLSGKTKAALAEIPGDIRRADPKFAIRLGEALQPEADSIGKGLTLSSGVLNAAAKLTSLEVSVSLPPAMIKVRTVEKTGAISSGDVSFTIKYSTLTQGRLRIVKGLYALADNIDKISEHINWIPNTLRFGTKCFHYRFDFGSEFYSTGWKATQKEMREKDFIKLLGKKGITDNMIRKWIADLLIENDEKIIRVRFLENMEGARANKIGNRDVYDLIIPLKDFLEHFSLTNDAEINANGEFSLKREFNLKR</sequence>
<reference evidence="1 2" key="1">
    <citation type="journal article" date="2016" name="Nat. Commun.">
        <title>Thousands of microbial genomes shed light on interconnected biogeochemical processes in an aquifer system.</title>
        <authorList>
            <person name="Anantharaman K."/>
            <person name="Brown C.T."/>
            <person name="Hug L.A."/>
            <person name="Sharon I."/>
            <person name="Castelle C.J."/>
            <person name="Probst A.J."/>
            <person name="Thomas B.C."/>
            <person name="Singh A."/>
            <person name="Wilkins M.J."/>
            <person name="Karaoz U."/>
            <person name="Brodie E.L."/>
            <person name="Williams K.H."/>
            <person name="Hubbard S.S."/>
            <person name="Banfield J.F."/>
        </authorList>
    </citation>
    <scope>NUCLEOTIDE SEQUENCE [LARGE SCALE GENOMIC DNA]</scope>
</reference>
<dbReference type="EMBL" id="MEUA01000013">
    <property type="protein sequence ID" value="OGC16138.1"/>
    <property type="molecule type" value="Genomic_DNA"/>
</dbReference>
<evidence type="ECO:0000313" key="2">
    <source>
        <dbReference type="Proteomes" id="UP000177905"/>
    </source>
</evidence>
<protein>
    <submittedName>
        <fullName evidence="1">Uncharacterized protein</fullName>
    </submittedName>
</protein>
<name>A0A1F4S6S6_UNCSA</name>
<organism evidence="1 2">
    <name type="scientific">candidate division WOR-1 bacterium RIFOXYB2_FULL_36_35</name>
    <dbReference type="NCBI Taxonomy" id="1802578"/>
    <lineage>
        <taxon>Bacteria</taxon>
        <taxon>Bacillati</taxon>
        <taxon>Saganbacteria</taxon>
    </lineage>
</organism>